<dbReference type="InterPro" id="IPR003594">
    <property type="entry name" value="HATPase_dom"/>
</dbReference>
<dbReference type="Pfam" id="PF02518">
    <property type="entry name" value="HATPase_c"/>
    <property type="match status" value="1"/>
</dbReference>
<name>A0A936YK66_9HYPH</name>
<keyword evidence="8 11" id="KW-1133">Transmembrane helix</keyword>
<dbReference type="GO" id="GO:0000160">
    <property type="term" value="P:phosphorelay signal transduction system"/>
    <property type="evidence" value="ECO:0007669"/>
    <property type="project" value="UniProtKB-KW"/>
</dbReference>
<keyword evidence="4" id="KW-0597">Phosphoprotein</keyword>
<dbReference type="AlphaFoldDB" id="A0A936YK66"/>
<evidence type="ECO:0000256" key="9">
    <source>
        <dbReference type="ARBA" id="ARBA00023012"/>
    </source>
</evidence>
<proteinExistence type="predicted"/>
<organism evidence="14 15">
    <name type="scientific">Rhizobium setariae</name>
    <dbReference type="NCBI Taxonomy" id="2801340"/>
    <lineage>
        <taxon>Bacteria</taxon>
        <taxon>Pseudomonadati</taxon>
        <taxon>Pseudomonadota</taxon>
        <taxon>Alphaproteobacteria</taxon>
        <taxon>Hyphomicrobiales</taxon>
        <taxon>Rhizobiaceae</taxon>
        <taxon>Rhizobium/Agrobacterium group</taxon>
        <taxon>Rhizobium</taxon>
    </lineage>
</organism>
<sequence>MDRLNSLTARVLIYTTIWSAIGVVIMAVVISTLYEKSAEKSLRDLLRAQLFSAINSVSIDPATKKLTGSPQLSELGFQQPASGWYWQVLPLGDYKTEALSSPSYENVEVPTVPNAVVPFNPRFERYYATEDSSGNPVRVAEAEISLDEEPADEDTITDPENAPDPVYRVVRFRMIGNHTVVEDDVAAFDRSLYLALGLFGAGSLVLNALVILLGLRPLDRVRQSLTRIRNGQAEKLDEDLPREIQPLAHEVNALIESNKRVMERARMQVGNLAHSLKTPIAVLLNDAGQMAHPHGTLVRSQAETMQVQVQSYLNRARIAALRESILARTEVGPVLERLVRVMRKLNPGKQFDLSVEPKGLKLAMEAQDLEETIGNLIENASRFAKRKIRIEAGPAPAGTKGADPGRKIWALLIIEDDGPGLDPEQITEAMKRGKRLDESKPGTGLGLSIVTEIVSEYQGAFTLERAVGGGLRAELILPALAT</sequence>
<dbReference type="PANTHER" id="PTHR45436">
    <property type="entry name" value="SENSOR HISTIDINE KINASE YKOH"/>
    <property type="match status" value="1"/>
</dbReference>
<evidence type="ECO:0000256" key="7">
    <source>
        <dbReference type="ARBA" id="ARBA00022777"/>
    </source>
</evidence>
<keyword evidence="6 11" id="KW-0812">Transmembrane</keyword>
<dbReference type="GO" id="GO:0005886">
    <property type="term" value="C:plasma membrane"/>
    <property type="evidence" value="ECO:0007669"/>
    <property type="project" value="TreeGrafter"/>
</dbReference>
<dbReference type="EMBL" id="JAEQNC010000002">
    <property type="protein sequence ID" value="MBL0371088.1"/>
    <property type="molecule type" value="Genomic_DNA"/>
</dbReference>
<evidence type="ECO:0000259" key="13">
    <source>
        <dbReference type="PROSITE" id="PS50885"/>
    </source>
</evidence>
<dbReference type="RefSeq" id="WP_201653188.1">
    <property type="nucleotide sequence ID" value="NZ_JAEQNC010000002.1"/>
</dbReference>
<dbReference type="PROSITE" id="PS50885">
    <property type="entry name" value="HAMP"/>
    <property type="match status" value="1"/>
</dbReference>
<reference evidence="14" key="1">
    <citation type="submission" date="2021-01" db="EMBL/GenBank/DDBJ databases">
        <title>Rhizobium sp. strain KVB221 16S ribosomal RNA gene Genome sequencing and assembly.</title>
        <authorList>
            <person name="Kang M."/>
        </authorList>
    </citation>
    <scope>NUCLEOTIDE SEQUENCE</scope>
    <source>
        <strain evidence="14">KVB221</strain>
    </source>
</reference>
<dbReference type="Proteomes" id="UP000633219">
    <property type="component" value="Unassembled WGS sequence"/>
</dbReference>
<dbReference type="Gene3D" id="3.30.565.10">
    <property type="entry name" value="Histidine kinase-like ATPase, C-terminal domain"/>
    <property type="match status" value="1"/>
</dbReference>
<evidence type="ECO:0000256" key="2">
    <source>
        <dbReference type="ARBA" id="ARBA00004370"/>
    </source>
</evidence>
<evidence type="ECO:0000256" key="10">
    <source>
        <dbReference type="ARBA" id="ARBA00023136"/>
    </source>
</evidence>
<dbReference type="InterPro" id="IPR003660">
    <property type="entry name" value="HAMP_dom"/>
</dbReference>
<feature type="domain" description="HAMP" evidence="13">
    <location>
        <begin position="212"/>
        <end position="263"/>
    </location>
</feature>
<evidence type="ECO:0000256" key="8">
    <source>
        <dbReference type="ARBA" id="ARBA00022989"/>
    </source>
</evidence>
<protein>
    <recommendedName>
        <fullName evidence="3">histidine kinase</fullName>
        <ecNumber evidence="3">2.7.13.3</ecNumber>
    </recommendedName>
</protein>
<evidence type="ECO:0000256" key="4">
    <source>
        <dbReference type="ARBA" id="ARBA00022553"/>
    </source>
</evidence>
<dbReference type="Gene3D" id="1.10.287.130">
    <property type="match status" value="1"/>
</dbReference>
<evidence type="ECO:0000256" key="3">
    <source>
        <dbReference type="ARBA" id="ARBA00012438"/>
    </source>
</evidence>
<evidence type="ECO:0000256" key="6">
    <source>
        <dbReference type="ARBA" id="ARBA00022692"/>
    </source>
</evidence>
<dbReference type="InterPro" id="IPR005467">
    <property type="entry name" value="His_kinase_dom"/>
</dbReference>
<feature type="transmembrane region" description="Helical" evidence="11">
    <location>
        <begin position="192"/>
        <end position="215"/>
    </location>
</feature>
<evidence type="ECO:0000313" key="15">
    <source>
        <dbReference type="Proteomes" id="UP000633219"/>
    </source>
</evidence>
<evidence type="ECO:0000256" key="11">
    <source>
        <dbReference type="SAM" id="Phobius"/>
    </source>
</evidence>
<comment type="catalytic activity">
    <reaction evidence="1">
        <text>ATP + protein L-histidine = ADP + protein N-phospho-L-histidine.</text>
        <dbReference type="EC" id="2.7.13.3"/>
    </reaction>
</comment>
<dbReference type="PRINTS" id="PR00344">
    <property type="entry name" value="BCTRLSENSOR"/>
</dbReference>
<keyword evidence="7 14" id="KW-0418">Kinase</keyword>
<comment type="caution">
    <text evidence="14">The sequence shown here is derived from an EMBL/GenBank/DDBJ whole genome shotgun (WGS) entry which is preliminary data.</text>
</comment>
<keyword evidence="10 11" id="KW-0472">Membrane</keyword>
<evidence type="ECO:0000256" key="1">
    <source>
        <dbReference type="ARBA" id="ARBA00000085"/>
    </source>
</evidence>
<comment type="subcellular location">
    <subcellularLocation>
        <location evidence="2">Membrane</location>
    </subcellularLocation>
</comment>
<dbReference type="SUPFAM" id="SSF55874">
    <property type="entry name" value="ATPase domain of HSP90 chaperone/DNA topoisomerase II/histidine kinase"/>
    <property type="match status" value="1"/>
</dbReference>
<feature type="domain" description="Histidine kinase" evidence="12">
    <location>
        <begin position="271"/>
        <end position="481"/>
    </location>
</feature>
<keyword evidence="5" id="KW-0808">Transferase</keyword>
<dbReference type="EC" id="2.7.13.3" evidence="3"/>
<feature type="transmembrane region" description="Helical" evidence="11">
    <location>
        <begin position="12"/>
        <end position="34"/>
    </location>
</feature>
<evidence type="ECO:0000313" key="14">
    <source>
        <dbReference type="EMBL" id="MBL0371088.1"/>
    </source>
</evidence>
<dbReference type="InterPro" id="IPR050428">
    <property type="entry name" value="TCS_sensor_his_kinase"/>
</dbReference>
<evidence type="ECO:0000259" key="12">
    <source>
        <dbReference type="PROSITE" id="PS50109"/>
    </source>
</evidence>
<dbReference type="PANTHER" id="PTHR45436:SF5">
    <property type="entry name" value="SENSOR HISTIDINE KINASE TRCS"/>
    <property type="match status" value="1"/>
</dbReference>
<dbReference type="InterPro" id="IPR004358">
    <property type="entry name" value="Sig_transdc_His_kin-like_C"/>
</dbReference>
<gene>
    <name evidence="14" type="ORF">JJB09_03520</name>
</gene>
<accession>A0A936YK66</accession>
<dbReference type="PROSITE" id="PS50109">
    <property type="entry name" value="HIS_KIN"/>
    <property type="match status" value="1"/>
</dbReference>
<dbReference type="SMART" id="SM00387">
    <property type="entry name" value="HATPase_c"/>
    <property type="match status" value="1"/>
</dbReference>
<evidence type="ECO:0000256" key="5">
    <source>
        <dbReference type="ARBA" id="ARBA00022679"/>
    </source>
</evidence>
<dbReference type="InterPro" id="IPR036890">
    <property type="entry name" value="HATPase_C_sf"/>
</dbReference>
<keyword evidence="15" id="KW-1185">Reference proteome</keyword>
<keyword evidence="9" id="KW-0902">Two-component regulatory system</keyword>
<dbReference type="GO" id="GO:0004673">
    <property type="term" value="F:protein histidine kinase activity"/>
    <property type="evidence" value="ECO:0007669"/>
    <property type="project" value="UniProtKB-EC"/>
</dbReference>